<name>A0A1I8EDX0_WUCBA</name>
<sequence>MQQENHEAEPTVSELFHTPEVEGLPKIIPTVPCQLRNIDPYEALKGWRIHAIKTHLLPEMRPLLQYAACNMPVCSKAAKAVINGRTVKRRRLELAVGKKKLDTITLLIRGFFLFNNTRRKILLSKILMS</sequence>
<proteinExistence type="predicted"/>
<dbReference type="WBParaSite" id="maker-PairedContig_164-snap-gene-0.3-mRNA-1">
    <property type="protein sequence ID" value="maker-PairedContig_164-snap-gene-0.3-mRNA-1"/>
    <property type="gene ID" value="maker-PairedContig_164-snap-gene-0.3"/>
</dbReference>
<protein>
    <submittedName>
        <fullName evidence="1">Uncharacterized protein</fullName>
    </submittedName>
</protein>
<accession>A0A1I8EDX0</accession>
<organism evidence="1">
    <name type="scientific">Wuchereria bancrofti</name>
    <dbReference type="NCBI Taxonomy" id="6293"/>
    <lineage>
        <taxon>Eukaryota</taxon>
        <taxon>Metazoa</taxon>
        <taxon>Ecdysozoa</taxon>
        <taxon>Nematoda</taxon>
        <taxon>Chromadorea</taxon>
        <taxon>Rhabditida</taxon>
        <taxon>Spirurina</taxon>
        <taxon>Spiruromorpha</taxon>
        <taxon>Filarioidea</taxon>
        <taxon>Onchocercidae</taxon>
        <taxon>Wuchereria</taxon>
    </lineage>
</organism>
<reference evidence="1" key="1">
    <citation type="submission" date="2016-11" db="UniProtKB">
        <authorList>
            <consortium name="WormBaseParasite"/>
        </authorList>
    </citation>
    <scope>IDENTIFICATION</scope>
    <source>
        <strain evidence="1">pt0022</strain>
    </source>
</reference>
<dbReference type="AlphaFoldDB" id="A0A1I8EDX0"/>
<evidence type="ECO:0000313" key="1">
    <source>
        <dbReference type="WBParaSite" id="maker-PairedContig_164-snap-gene-0.3-mRNA-1"/>
    </source>
</evidence>